<feature type="compositionally biased region" description="Basic and acidic residues" evidence="1">
    <location>
        <begin position="27"/>
        <end position="38"/>
    </location>
</feature>
<organism evidence="2">
    <name type="scientific">Arundo donax</name>
    <name type="common">Giant reed</name>
    <name type="synonym">Donax arundinaceus</name>
    <dbReference type="NCBI Taxonomy" id="35708"/>
    <lineage>
        <taxon>Eukaryota</taxon>
        <taxon>Viridiplantae</taxon>
        <taxon>Streptophyta</taxon>
        <taxon>Embryophyta</taxon>
        <taxon>Tracheophyta</taxon>
        <taxon>Spermatophyta</taxon>
        <taxon>Magnoliopsida</taxon>
        <taxon>Liliopsida</taxon>
        <taxon>Poales</taxon>
        <taxon>Poaceae</taxon>
        <taxon>PACMAD clade</taxon>
        <taxon>Arundinoideae</taxon>
        <taxon>Arundineae</taxon>
        <taxon>Arundo</taxon>
    </lineage>
</organism>
<reference evidence="2" key="2">
    <citation type="journal article" date="2015" name="Data Brief">
        <title>Shoot transcriptome of the giant reed, Arundo donax.</title>
        <authorList>
            <person name="Barrero R.A."/>
            <person name="Guerrero F.D."/>
            <person name="Moolhuijzen P."/>
            <person name="Goolsby J.A."/>
            <person name="Tidwell J."/>
            <person name="Bellgard S.E."/>
            <person name="Bellgard M.I."/>
        </authorList>
    </citation>
    <scope>NUCLEOTIDE SEQUENCE</scope>
    <source>
        <tissue evidence="2">Shoot tissue taken approximately 20 cm above the soil surface</tissue>
    </source>
</reference>
<proteinExistence type="predicted"/>
<evidence type="ECO:0000256" key="1">
    <source>
        <dbReference type="SAM" id="MobiDB-lite"/>
    </source>
</evidence>
<feature type="region of interest" description="Disordered" evidence="1">
    <location>
        <begin position="1"/>
        <end position="38"/>
    </location>
</feature>
<protein>
    <submittedName>
        <fullName evidence="2">Uncharacterized protein</fullName>
    </submittedName>
</protein>
<accession>A0A0A9ECY5</accession>
<feature type="compositionally biased region" description="Low complexity" evidence="1">
    <location>
        <begin position="1"/>
        <end position="11"/>
    </location>
</feature>
<reference evidence="2" key="1">
    <citation type="submission" date="2014-09" db="EMBL/GenBank/DDBJ databases">
        <authorList>
            <person name="Magalhaes I.L.F."/>
            <person name="Oliveira U."/>
            <person name="Santos F.R."/>
            <person name="Vidigal T.H.D.A."/>
            <person name="Brescovit A.D."/>
            <person name="Santos A.J."/>
        </authorList>
    </citation>
    <scope>NUCLEOTIDE SEQUENCE</scope>
    <source>
        <tissue evidence="2">Shoot tissue taken approximately 20 cm above the soil surface</tissue>
    </source>
</reference>
<name>A0A0A9ECY5_ARUDO</name>
<dbReference type="EMBL" id="GBRH01199964">
    <property type="protein sequence ID" value="JAD97931.1"/>
    <property type="molecule type" value="Transcribed_RNA"/>
</dbReference>
<sequence length="38" mass="4019">MAPMATISTPSPSAPLPPASSRTGGMEQKHTWLPEHCD</sequence>
<dbReference type="AlphaFoldDB" id="A0A0A9ECY5"/>
<evidence type="ECO:0000313" key="2">
    <source>
        <dbReference type="EMBL" id="JAD97931.1"/>
    </source>
</evidence>